<organism evidence="11">
    <name type="scientific">freshwater metagenome</name>
    <dbReference type="NCBI Taxonomy" id="449393"/>
    <lineage>
        <taxon>unclassified sequences</taxon>
        <taxon>metagenomes</taxon>
        <taxon>ecological metagenomes</taxon>
    </lineage>
</organism>
<accession>A0A6J6CMW6</accession>
<dbReference type="GO" id="GO:0015344">
    <property type="term" value="F:siderophore uptake transmembrane transporter activity"/>
    <property type="evidence" value="ECO:0007669"/>
    <property type="project" value="TreeGrafter"/>
</dbReference>
<evidence type="ECO:0000259" key="9">
    <source>
        <dbReference type="Pfam" id="PF00593"/>
    </source>
</evidence>
<dbReference type="InterPro" id="IPR012910">
    <property type="entry name" value="Plug_dom"/>
</dbReference>
<evidence type="ECO:0000256" key="8">
    <source>
        <dbReference type="ARBA" id="ARBA00023237"/>
    </source>
</evidence>
<keyword evidence="3" id="KW-0812">Transmembrane</keyword>
<comment type="subcellular location">
    <subcellularLocation>
        <location evidence="1">Cell outer membrane</location>
        <topology evidence="1">Multi-pass membrane protein</topology>
    </subcellularLocation>
</comment>
<evidence type="ECO:0000256" key="5">
    <source>
        <dbReference type="ARBA" id="ARBA00023077"/>
    </source>
</evidence>
<gene>
    <name evidence="11" type="ORF">UFOPK1440_01248</name>
</gene>
<keyword evidence="4" id="KW-0732">Signal</keyword>
<dbReference type="InterPro" id="IPR010917">
    <property type="entry name" value="TonB_rcpt_CS"/>
</dbReference>
<feature type="domain" description="TonB-dependent receptor-like beta-barrel" evidence="9">
    <location>
        <begin position="200"/>
        <end position="615"/>
    </location>
</feature>
<dbReference type="Gene3D" id="2.40.170.20">
    <property type="entry name" value="TonB-dependent receptor, beta-barrel domain"/>
    <property type="match status" value="1"/>
</dbReference>
<evidence type="ECO:0000256" key="3">
    <source>
        <dbReference type="ARBA" id="ARBA00022692"/>
    </source>
</evidence>
<keyword evidence="5" id="KW-0798">TonB box</keyword>
<dbReference type="GO" id="GO:0044718">
    <property type="term" value="P:siderophore transmembrane transport"/>
    <property type="evidence" value="ECO:0007669"/>
    <property type="project" value="TreeGrafter"/>
</dbReference>
<reference evidence="11" key="1">
    <citation type="submission" date="2020-05" db="EMBL/GenBank/DDBJ databases">
        <authorList>
            <person name="Chiriac C."/>
            <person name="Salcher M."/>
            <person name="Ghai R."/>
            <person name="Kavagutti S V."/>
        </authorList>
    </citation>
    <scope>NUCLEOTIDE SEQUENCE</scope>
</reference>
<keyword evidence="7" id="KW-0675">Receptor</keyword>
<dbReference type="PROSITE" id="PS01156">
    <property type="entry name" value="TONB_DEPENDENT_REC_2"/>
    <property type="match status" value="1"/>
</dbReference>
<evidence type="ECO:0000256" key="2">
    <source>
        <dbReference type="ARBA" id="ARBA00022448"/>
    </source>
</evidence>
<dbReference type="EMBL" id="CAEZSP010000120">
    <property type="protein sequence ID" value="CAB4552554.1"/>
    <property type="molecule type" value="Genomic_DNA"/>
</dbReference>
<dbReference type="InterPro" id="IPR037066">
    <property type="entry name" value="Plug_dom_sf"/>
</dbReference>
<protein>
    <submittedName>
        <fullName evidence="11">Unannotated protein</fullName>
    </submittedName>
</protein>
<keyword evidence="6" id="KW-0472">Membrane</keyword>
<evidence type="ECO:0000256" key="7">
    <source>
        <dbReference type="ARBA" id="ARBA00023170"/>
    </source>
</evidence>
<sequence>MVDGIRMNSAIFRAGHLQNIITVDNMILDRVEILYGPSSTMYGSDALGGVVNLYTKQPQLFISNVASKKAPWRVNGNLVYRYGNGQNENRQHIDVNLANNKWAYLTSFTNSSFGDMRQGNKRLAAYPDFGKRLFYVARENNTDVVKDNSAKVNIQKFSGYTQTDLLQKILFKPNENTEHVLNIQFSNSSDINRYDRLTETSNGLPVFAEWYYGPQVRNMVGYKLSKEKLNGFFQDLTLNANYQHLEESRMTRRFRSNNKDYRFEEVDMFGFNVDLLHQDASGDLHIGVESYYNNVFSTAYRNNIATNLRSAITTRYSDGPTNMANYAMYAQHTQFLKGNWVLNSGLRLNNVQLNANFKDTALMRFPFTDANQNNTALTGNLGMAYNGADGFRIAFGFSSGFRAPNVDDLTKVFDTRTGYVVVPNKDVKPEYTYNTELNISKNSEKYTLGASIFFTRFKNALVVDKFKWNNASAILYQGIMSDVYAMQNKAIANVYGFNINGSANLTPNTIVAATYSYTKGRYINKDMNGVNAEKPLDHIPPTYGRVGLKQDIKKFSAELFTVFNGWKRIKDYNLNGEDNEIYATKDGMPAWQIWNINTSYQPTKKLNLSFQIENIADLNYRYFASGISALGRNYVVQARYSF</sequence>
<dbReference type="Pfam" id="PF00593">
    <property type="entry name" value="TonB_dep_Rec_b-barrel"/>
    <property type="match status" value="1"/>
</dbReference>
<evidence type="ECO:0000256" key="6">
    <source>
        <dbReference type="ARBA" id="ARBA00023136"/>
    </source>
</evidence>
<dbReference type="InterPro" id="IPR036942">
    <property type="entry name" value="Beta-barrel_TonB_sf"/>
</dbReference>
<proteinExistence type="predicted"/>
<dbReference type="PANTHER" id="PTHR30069">
    <property type="entry name" value="TONB-DEPENDENT OUTER MEMBRANE RECEPTOR"/>
    <property type="match status" value="1"/>
</dbReference>
<dbReference type="InterPro" id="IPR039426">
    <property type="entry name" value="TonB-dep_rcpt-like"/>
</dbReference>
<name>A0A6J6CMW6_9ZZZZ</name>
<dbReference type="InterPro" id="IPR000531">
    <property type="entry name" value="Beta-barrel_TonB"/>
</dbReference>
<keyword evidence="8" id="KW-0998">Cell outer membrane</keyword>
<evidence type="ECO:0000256" key="4">
    <source>
        <dbReference type="ARBA" id="ARBA00022729"/>
    </source>
</evidence>
<evidence type="ECO:0000256" key="1">
    <source>
        <dbReference type="ARBA" id="ARBA00004571"/>
    </source>
</evidence>
<dbReference type="Gene3D" id="2.170.130.10">
    <property type="entry name" value="TonB-dependent receptor, plug domain"/>
    <property type="match status" value="1"/>
</dbReference>
<dbReference type="PROSITE" id="PS52016">
    <property type="entry name" value="TONB_DEPENDENT_REC_3"/>
    <property type="match status" value="1"/>
</dbReference>
<evidence type="ECO:0000259" key="10">
    <source>
        <dbReference type="Pfam" id="PF07715"/>
    </source>
</evidence>
<feature type="domain" description="TonB-dependent receptor plug" evidence="10">
    <location>
        <begin position="1"/>
        <end position="50"/>
    </location>
</feature>
<dbReference type="AlphaFoldDB" id="A0A6J6CMW6"/>
<keyword evidence="2" id="KW-0813">Transport</keyword>
<evidence type="ECO:0000313" key="11">
    <source>
        <dbReference type="EMBL" id="CAB4552554.1"/>
    </source>
</evidence>
<dbReference type="Pfam" id="PF07715">
    <property type="entry name" value="Plug"/>
    <property type="match status" value="1"/>
</dbReference>
<dbReference type="GO" id="GO:0009279">
    <property type="term" value="C:cell outer membrane"/>
    <property type="evidence" value="ECO:0007669"/>
    <property type="project" value="UniProtKB-SubCell"/>
</dbReference>
<dbReference type="SUPFAM" id="SSF56935">
    <property type="entry name" value="Porins"/>
    <property type="match status" value="1"/>
</dbReference>
<dbReference type="PANTHER" id="PTHR30069:SF29">
    <property type="entry name" value="HEMOGLOBIN AND HEMOGLOBIN-HAPTOGLOBIN-BINDING PROTEIN 1-RELATED"/>
    <property type="match status" value="1"/>
</dbReference>